<dbReference type="OrthoDB" id="3863715at2759"/>
<dbReference type="AlphaFoldDB" id="A0A6J8CK87"/>
<feature type="region of interest" description="Disordered" evidence="2">
    <location>
        <begin position="1"/>
        <end position="68"/>
    </location>
</feature>
<feature type="compositionally biased region" description="Acidic residues" evidence="2">
    <location>
        <begin position="181"/>
        <end position="190"/>
    </location>
</feature>
<dbReference type="SUPFAM" id="SSF50630">
    <property type="entry name" value="Acid proteases"/>
    <property type="match status" value="1"/>
</dbReference>
<dbReference type="Proteomes" id="UP000507470">
    <property type="component" value="Unassembled WGS sequence"/>
</dbReference>
<feature type="compositionally biased region" description="Basic and acidic residues" evidence="2">
    <location>
        <begin position="392"/>
        <end position="412"/>
    </location>
</feature>
<feature type="region of interest" description="Disordered" evidence="2">
    <location>
        <begin position="443"/>
        <end position="487"/>
    </location>
</feature>
<evidence type="ECO:0000256" key="1">
    <source>
        <dbReference type="PROSITE-ProRule" id="PRU00047"/>
    </source>
</evidence>
<dbReference type="EMBL" id="CACVKT020005542">
    <property type="protein sequence ID" value="CAC5395527.1"/>
    <property type="molecule type" value="Genomic_DNA"/>
</dbReference>
<dbReference type="GO" id="GO:0006508">
    <property type="term" value="P:proteolysis"/>
    <property type="evidence" value="ECO:0007669"/>
    <property type="project" value="InterPro"/>
</dbReference>
<proteinExistence type="predicted"/>
<dbReference type="PANTHER" id="PTHR33223">
    <property type="entry name" value="CCHC-TYPE DOMAIN-CONTAINING PROTEIN"/>
    <property type="match status" value="1"/>
</dbReference>
<dbReference type="Pfam" id="PF13975">
    <property type="entry name" value="gag-asp_proteas"/>
    <property type="match status" value="1"/>
</dbReference>
<keyword evidence="1" id="KW-0863">Zinc-finger</keyword>
<feature type="compositionally biased region" description="Polar residues" evidence="2">
    <location>
        <begin position="517"/>
        <end position="530"/>
    </location>
</feature>
<evidence type="ECO:0000256" key="2">
    <source>
        <dbReference type="SAM" id="MobiDB-lite"/>
    </source>
</evidence>
<feature type="region of interest" description="Disordered" evidence="2">
    <location>
        <begin position="508"/>
        <end position="531"/>
    </location>
</feature>
<dbReference type="InterPro" id="IPR036875">
    <property type="entry name" value="Znf_CCHC_sf"/>
</dbReference>
<dbReference type="Pfam" id="PF00098">
    <property type="entry name" value="zf-CCHC"/>
    <property type="match status" value="1"/>
</dbReference>
<dbReference type="Gene3D" id="4.10.60.10">
    <property type="entry name" value="Zinc finger, CCHC-type"/>
    <property type="match status" value="1"/>
</dbReference>
<evidence type="ECO:0000313" key="5">
    <source>
        <dbReference type="Proteomes" id="UP000507470"/>
    </source>
</evidence>
<dbReference type="GO" id="GO:0003676">
    <property type="term" value="F:nucleic acid binding"/>
    <property type="evidence" value="ECO:0007669"/>
    <property type="project" value="InterPro"/>
</dbReference>
<dbReference type="PROSITE" id="PS00141">
    <property type="entry name" value="ASP_PROTEASE"/>
    <property type="match status" value="1"/>
</dbReference>
<feature type="region of interest" description="Disordered" evidence="2">
    <location>
        <begin position="148"/>
        <end position="205"/>
    </location>
</feature>
<gene>
    <name evidence="4" type="ORF">MCOR_30193</name>
</gene>
<accession>A0A6J8CK87</accession>
<dbReference type="PANTHER" id="PTHR33223:SF6">
    <property type="entry name" value="CCHC-TYPE DOMAIN-CONTAINING PROTEIN"/>
    <property type="match status" value="1"/>
</dbReference>
<organism evidence="4 5">
    <name type="scientific">Mytilus coruscus</name>
    <name type="common">Sea mussel</name>
    <dbReference type="NCBI Taxonomy" id="42192"/>
    <lineage>
        <taxon>Eukaryota</taxon>
        <taxon>Metazoa</taxon>
        <taxon>Spiralia</taxon>
        <taxon>Lophotrochozoa</taxon>
        <taxon>Mollusca</taxon>
        <taxon>Bivalvia</taxon>
        <taxon>Autobranchia</taxon>
        <taxon>Pteriomorphia</taxon>
        <taxon>Mytilida</taxon>
        <taxon>Mytiloidea</taxon>
        <taxon>Mytilidae</taxon>
        <taxon>Mytilinae</taxon>
        <taxon>Mytilus</taxon>
    </lineage>
</organism>
<dbReference type="SUPFAM" id="SSF57756">
    <property type="entry name" value="Retrovirus zinc finger-like domains"/>
    <property type="match status" value="1"/>
</dbReference>
<dbReference type="InterPro" id="IPR001878">
    <property type="entry name" value="Znf_CCHC"/>
</dbReference>
<dbReference type="Gene3D" id="2.40.70.10">
    <property type="entry name" value="Acid Proteases"/>
    <property type="match status" value="1"/>
</dbReference>
<dbReference type="InterPro" id="IPR001969">
    <property type="entry name" value="Aspartic_peptidase_AS"/>
</dbReference>
<keyword evidence="1" id="KW-0479">Metal-binding</keyword>
<keyword evidence="1" id="KW-0862">Zinc</keyword>
<dbReference type="SMART" id="SM00343">
    <property type="entry name" value="ZnF_C2HC"/>
    <property type="match status" value="1"/>
</dbReference>
<dbReference type="GO" id="GO:0004190">
    <property type="term" value="F:aspartic-type endopeptidase activity"/>
    <property type="evidence" value="ECO:0007669"/>
    <property type="project" value="InterPro"/>
</dbReference>
<feature type="compositionally biased region" description="Acidic residues" evidence="2">
    <location>
        <begin position="14"/>
        <end position="41"/>
    </location>
</feature>
<evidence type="ECO:0000259" key="3">
    <source>
        <dbReference type="PROSITE" id="PS50158"/>
    </source>
</evidence>
<dbReference type="GO" id="GO:0008270">
    <property type="term" value="F:zinc ion binding"/>
    <property type="evidence" value="ECO:0007669"/>
    <property type="project" value="UniProtKB-KW"/>
</dbReference>
<keyword evidence="5" id="KW-1185">Reference proteome</keyword>
<reference evidence="4 5" key="1">
    <citation type="submission" date="2020-06" db="EMBL/GenBank/DDBJ databases">
        <authorList>
            <person name="Li R."/>
            <person name="Bekaert M."/>
        </authorList>
    </citation>
    <scope>NUCLEOTIDE SEQUENCE [LARGE SCALE GENOMIC DNA]</scope>
    <source>
        <strain evidence="5">wild</strain>
    </source>
</reference>
<protein>
    <recommendedName>
        <fullName evidence="3">CCHC-type domain-containing protein</fullName>
    </recommendedName>
</protein>
<sequence>MKKRAQAPPRIGGDENETETDMLESETEFNLPDDTEPETDEGQPPVLPSAELFPSPSTSGLNMPPPLDLRPRRIQRLLRKKQVFHEPDLSANETDVEPQGETAGLYGVIKGAIQDMTSQVVTAIQAAFRGNFFQSPPDPHRLSETRAIHARSSNEKGSVRSARSRSKSYAPSDNTSSSEDSCPDSSDDESLGTSLLNRSKSKSKSAFPHNVKLPAYTGKEKWEIWYNRFEAVARLGKWDDKSKLRELLPHLQGAAGDFVFDQLPQKTLSSYSKITKEMQNRFGVFETKNNYKVLFNRRNQKPGETSETCAAELKRIYDKAYTNRDRKIRQEDLLQRFLMGLSDHKTRVHVELYKDPSTIEEAIHDVITYLETTSSPQEEQSGGKFKKQVRQLKNESKKPDWKTGKLSGKKEQNVTSSVEGFGKTQLEQVQKLFKQMYEENKKEENQNIGSYQRNKPFGPSSHRSNYRDRKPNNFNGPRDSVSGQHPQGDRNFLCFHCGQPGHYARNCFSNPKRPDQKLNSQNWSENGVDSNDQELTHHFQEKGQSLNVVNGDVSHSSGNSEVIEVNKEGSKDELITSQTEKKNHCTYCDDSKEHDLTNPQVVGRQVLRSDGVYVKGQVQGSGVNFTVDTGAARTVLSKQAFQQIPKSKRPILKSSNMLASADGKPLDELGKAIFNVKLKELDFNIELVVANIEDEALLGLDVLMKADCGPANLKLSDGIMLLGGTSIPCKQIGLSEKVRKVRVADNFTIPPRSEM</sequence>
<dbReference type="InterPro" id="IPR021109">
    <property type="entry name" value="Peptidase_aspartic_dom_sf"/>
</dbReference>
<dbReference type="PROSITE" id="PS50158">
    <property type="entry name" value="ZF_CCHC"/>
    <property type="match status" value="1"/>
</dbReference>
<evidence type="ECO:0000313" key="4">
    <source>
        <dbReference type="EMBL" id="CAC5395527.1"/>
    </source>
</evidence>
<feature type="compositionally biased region" description="Basic and acidic residues" evidence="2">
    <location>
        <begin position="148"/>
        <end position="158"/>
    </location>
</feature>
<name>A0A6J8CK87_MYTCO</name>
<feature type="region of interest" description="Disordered" evidence="2">
    <location>
        <begin position="373"/>
        <end position="419"/>
    </location>
</feature>
<feature type="domain" description="CCHC-type" evidence="3">
    <location>
        <begin position="494"/>
        <end position="507"/>
    </location>
</feature>